<feature type="compositionally biased region" description="Polar residues" evidence="1">
    <location>
        <begin position="50"/>
        <end position="59"/>
    </location>
</feature>
<feature type="compositionally biased region" description="Low complexity" evidence="1">
    <location>
        <begin position="120"/>
        <end position="129"/>
    </location>
</feature>
<evidence type="ECO:0000256" key="1">
    <source>
        <dbReference type="SAM" id="MobiDB-lite"/>
    </source>
</evidence>
<feature type="compositionally biased region" description="Basic and acidic residues" evidence="1">
    <location>
        <begin position="558"/>
        <end position="570"/>
    </location>
</feature>
<dbReference type="Proteomes" id="UP001153292">
    <property type="component" value="Chromosome 16"/>
</dbReference>
<feature type="region of interest" description="Disordered" evidence="1">
    <location>
        <begin position="295"/>
        <end position="841"/>
    </location>
</feature>
<feature type="compositionally biased region" description="Low complexity" evidence="1">
    <location>
        <begin position="19"/>
        <end position="32"/>
    </location>
</feature>
<feature type="compositionally biased region" description="Basic and acidic residues" evidence="1">
    <location>
        <begin position="594"/>
        <end position="612"/>
    </location>
</feature>
<gene>
    <name evidence="2" type="ORF">CHILSU_LOCUS3481</name>
</gene>
<evidence type="ECO:0000313" key="3">
    <source>
        <dbReference type="Proteomes" id="UP001153292"/>
    </source>
</evidence>
<accession>A0ABN8L2N1</accession>
<dbReference type="EMBL" id="OU963909">
    <property type="protein sequence ID" value="CAH2983135.1"/>
    <property type="molecule type" value="Genomic_DNA"/>
</dbReference>
<feature type="compositionally biased region" description="Pro residues" evidence="1">
    <location>
        <begin position="315"/>
        <end position="326"/>
    </location>
</feature>
<feature type="compositionally biased region" description="Acidic residues" evidence="1">
    <location>
        <begin position="402"/>
        <end position="414"/>
    </location>
</feature>
<feature type="compositionally biased region" description="Pro residues" evidence="1">
    <location>
        <begin position="890"/>
        <end position="910"/>
    </location>
</feature>
<feature type="region of interest" description="Disordered" evidence="1">
    <location>
        <begin position="1"/>
        <end position="185"/>
    </location>
</feature>
<sequence length="1041" mass="110094">MAEGGGAGAGTAPGGSGAPAGQPRQPRRGPAPIASFDHDHDHDPSDEVRTLSSPETKQPTRLPEIREDRSPGASADGLCPPEQRARSASTPGALQAPPAPRIDISRASSSSHHDSRDSSPELALFAGSASGSGAGAELGFREDGALDLRSSTEELAFLEPAPAPPPSGPPPARRHSRKDSQGSEAALLAVSGRTSRLSSVGSQCSAHSALSAFSRTSHVSRLSVASGASRSPSPHRMLLETSFCGPKPIETDPEICTAAVEERLMEMAKMNAADRELTPSISTVAVPVVVTAPPPLDARDRREVRTEATVENAAPRPPAARPPPADAEPATVAPAPAVAPAQLTCDPAPPAVDPEKKQKEKKNRARAEERQARSRERRDPSDRRAKSQTKDIIRIRLKPSEEYDDDDVDDEEDDRAQAVGVAAKPITLALNERAPRSADLASEAAPQRRPTRDSRTPSPTGAVVSRKSSFCSLFKSRETIASPESPSDALRRKKSATDGRSRSRSRDRSTTPTSATKIRGSVLSLFRTPRKSATSPSPSSRDGSPVVQQTRQLAPPADRPRRGERLKYYEDTAEGIIHIPLRTPPEEAGASRLSDPERRPSAPEPRINELEPRPASAPHARALHTPPVSSAGPAPTPCTSTPAVSTVAGERPKSIRRTVLPDGSIIIPLRSPTERTPPEEILPPAPPPRSPEASRSIDSAPRPSSGAATTSVERSTSSETSPVPAETARPEPALAENAPNGERPRRRERIVFATHVGSRDQLFSTQLSITKTPSVTSEISGSLPSFPETEEARGGTASPPETRESRESSGSEASSEAGGATGSGEGSAGGAGSARACSDAEARGLVVQESFEEELPYVPTTLPQERPRALPMLPVRERAAAALRVAPLQRPRPPHVPRSAPPPVPGPVPLPQATQLAQSWSSTGVGGAGAAEGDKLRIKLPRRPRTGSASAPPRPERPRTRSGSDGMETRPKTEWIDFSEVPERRKQPTRIQTLPAGAAATGSRDVVFNYVAPEHCRCECHARDPHLQGSGESCEEHAGDS</sequence>
<feature type="region of interest" description="Disordered" evidence="1">
    <location>
        <begin position="883"/>
        <end position="990"/>
    </location>
</feature>
<reference evidence="2" key="1">
    <citation type="submission" date="2021-12" db="EMBL/GenBank/DDBJ databases">
        <authorList>
            <person name="King R."/>
        </authorList>
    </citation>
    <scope>NUCLEOTIDE SEQUENCE</scope>
</reference>
<feature type="compositionally biased region" description="Gly residues" evidence="1">
    <location>
        <begin position="819"/>
        <end position="832"/>
    </location>
</feature>
<feature type="compositionally biased region" description="Polar residues" evidence="1">
    <location>
        <begin position="761"/>
        <end position="783"/>
    </location>
</feature>
<feature type="compositionally biased region" description="Polar residues" evidence="1">
    <location>
        <begin position="912"/>
        <end position="923"/>
    </location>
</feature>
<evidence type="ECO:0000313" key="2">
    <source>
        <dbReference type="EMBL" id="CAH2983135.1"/>
    </source>
</evidence>
<feature type="compositionally biased region" description="Basic and acidic residues" evidence="1">
    <location>
        <begin position="495"/>
        <end position="509"/>
    </location>
</feature>
<feature type="compositionally biased region" description="Basic and acidic residues" evidence="1">
    <location>
        <begin position="139"/>
        <end position="152"/>
    </location>
</feature>
<feature type="compositionally biased region" description="Low complexity" evidence="1">
    <location>
        <begin position="709"/>
        <end position="724"/>
    </location>
</feature>
<proteinExistence type="predicted"/>
<feature type="compositionally biased region" description="Basic and acidic residues" evidence="1">
    <location>
        <begin position="297"/>
        <end position="308"/>
    </location>
</feature>
<feature type="compositionally biased region" description="Low complexity" evidence="1">
    <location>
        <begin position="327"/>
        <end position="341"/>
    </location>
</feature>
<feature type="compositionally biased region" description="Gly residues" evidence="1">
    <location>
        <begin position="1"/>
        <end position="18"/>
    </location>
</feature>
<protein>
    <submittedName>
        <fullName evidence="2">Uncharacterized protein</fullName>
    </submittedName>
</protein>
<feature type="compositionally biased region" description="Low complexity" evidence="1">
    <location>
        <begin position="101"/>
        <end position="110"/>
    </location>
</feature>
<name>A0ABN8L2N1_CHISP</name>
<feature type="compositionally biased region" description="Polar residues" evidence="1">
    <location>
        <begin position="531"/>
        <end position="552"/>
    </location>
</feature>
<feature type="compositionally biased region" description="Pro residues" evidence="1">
    <location>
        <begin position="680"/>
        <end position="690"/>
    </location>
</feature>
<feature type="compositionally biased region" description="Basic and acidic residues" evidence="1">
    <location>
        <begin position="967"/>
        <end position="986"/>
    </location>
</feature>
<organism evidence="2 3">
    <name type="scientific">Chilo suppressalis</name>
    <name type="common">Asiatic rice borer moth</name>
    <dbReference type="NCBI Taxonomy" id="168631"/>
    <lineage>
        <taxon>Eukaryota</taxon>
        <taxon>Metazoa</taxon>
        <taxon>Ecdysozoa</taxon>
        <taxon>Arthropoda</taxon>
        <taxon>Hexapoda</taxon>
        <taxon>Insecta</taxon>
        <taxon>Pterygota</taxon>
        <taxon>Neoptera</taxon>
        <taxon>Endopterygota</taxon>
        <taxon>Lepidoptera</taxon>
        <taxon>Glossata</taxon>
        <taxon>Ditrysia</taxon>
        <taxon>Pyraloidea</taxon>
        <taxon>Crambidae</taxon>
        <taxon>Crambinae</taxon>
        <taxon>Chilo</taxon>
    </lineage>
</organism>
<feature type="compositionally biased region" description="Basic and acidic residues" evidence="1">
    <location>
        <begin position="36"/>
        <end position="49"/>
    </location>
</feature>
<feature type="compositionally biased region" description="Basic and acidic residues" evidence="1">
    <location>
        <begin position="365"/>
        <end position="401"/>
    </location>
</feature>
<keyword evidence="3" id="KW-1185">Reference proteome</keyword>
<feature type="compositionally biased region" description="Pro residues" evidence="1">
    <location>
        <begin position="161"/>
        <end position="171"/>
    </location>
</feature>